<name>A0AAD9JKA0_9ANNE</name>
<dbReference type="PANTHER" id="PTHR33198">
    <property type="entry name" value="ANK_REP_REGION DOMAIN-CONTAINING PROTEIN-RELATED"/>
    <property type="match status" value="1"/>
</dbReference>
<dbReference type="EMBL" id="JAODUP010000266">
    <property type="protein sequence ID" value="KAK2154542.1"/>
    <property type="molecule type" value="Genomic_DNA"/>
</dbReference>
<dbReference type="PANTHER" id="PTHR33198:SF20">
    <property type="entry name" value="RETROTRANSPOSON GAG DOMAIN-CONTAINING PROTEIN"/>
    <property type="match status" value="1"/>
</dbReference>
<evidence type="ECO:0000256" key="1">
    <source>
        <dbReference type="SAM" id="MobiDB-lite"/>
    </source>
</evidence>
<proteinExistence type="predicted"/>
<accession>A0AAD9JKA0</accession>
<feature type="region of interest" description="Disordered" evidence="1">
    <location>
        <begin position="155"/>
        <end position="180"/>
    </location>
</feature>
<evidence type="ECO:0000313" key="3">
    <source>
        <dbReference type="Proteomes" id="UP001208570"/>
    </source>
</evidence>
<protein>
    <recommendedName>
        <fullName evidence="4">Peptidase A2 domain-containing protein</fullName>
    </recommendedName>
</protein>
<gene>
    <name evidence="2" type="ORF">LSH36_266g04081</name>
</gene>
<reference evidence="2" key="1">
    <citation type="journal article" date="2023" name="Mol. Biol. Evol.">
        <title>Third-Generation Sequencing Reveals the Adaptive Role of the Epigenome in Three Deep-Sea Polychaetes.</title>
        <authorList>
            <person name="Perez M."/>
            <person name="Aroh O."/>
            <person name="Sun Y."/>
            <person name="Lan Y."/>
            <person name="Juniper S.K."/>
            <person name="Young C.R."/>
            <person name="Angers B."/>
            <person name="Qian P.Y."/>
        </authorList>
    </citation>
    <scope>NUCLEOTIDE SEQUENCE</scope>
    <source>
        <strain evidence="2">P08H-3</strain>
    </source>
</reference>
<dbReference type="Proteomes" id="UP001208570">
    <property type="component" value="Unassembled WGS sequence"/>
</dbReference>
<sequence>MSLEFKPPKPINVNADLAENYRLCSQRFTLWLSATEANDKQDNIKIAMLLASIGPEALDRRTENQPFIDYLTVLQQKAATCEFAGKDNIIRDKVVFSIANHERSLKQKLLDTNDLTLSKTKDLRLAYEVTQNEVRSMGADGIEERTIHHVHYNRRRPNKNKNHRATGGGKPEAGHTSSKHNICRRCGSSHNRGQCPAYGATRYKCSGKNHYASAHRSTKPRSTHELAITTPEDDNFLVHSIRMIGTMSKDSAWYVNVHVCESVIKFKVDTGVETNTVPMNVWKRIVGKPTRSNVMLSVFGGGTVQHNGVARVLLQAGDQKITSE</sequence>
<comment type="caution">
    <text evidence="2">The sequence shown here is derived from an EMBL/GenBank/DDBJ whole genome shotgun (WGS) entry which is preliminary data.</text>
</comment>
<organism evidence="2 3">
    <name type="scientific">Paralvinella palmiformis</name>
    <dbReference type="NCBI Taxonomy" id="53620"/>
    <lineage>
        <taxon>Eukaryota</taxon>
        <taxon>Metazoa</taxon>
        <taxon>Spiralia</taxon>
        <taxon>Lophotrochozoa</taxon>
        <taxon>Annelida</taxon>
        <taxon>Polychaeta</taxon>
        <taxon>Sedentaria</taxon>
        <taxon>Canalipalpata</taxon>
        <taxon>Terebellida</taxon>
        <taxon>Terebelliformia</taxon>
        <taxon>Alvinellidae</taxon>
        <taxon>Paralvinella</taxon>
    </lineage>
</organism>
<evidence type="ECO:0000313" key="2">
    <source>
        <dbReference type="EMBL" id="KAK2154542.1"/>
    </source>
</evidence>
<dbReference type="AlphaFoldDB" id="A0AAD9JKA0"/>
<evidence type="ECO:0008006" key="4">
    <source>
        <dbReference type="Google" id="ProtNLM"/>
    </source>
</evidence>
<keyword evidence="3" id="KW-1185">Reference proteome</keyword>
<feature type="compositionally biased region" description="Basic residues" evidence="1">
    <location>
        <begin position="155"/>
        <end position="164"/>
    </location>
</feature>